<evidence type="ECO:0000256" key="1">
    <source>
        <dbReference type="SAM" id="MobiDB-lite"/>
    </source>
</evidence>
<proteinExistence type="predicted"/>
<protein>
    <submittedName>
        <fullName evidence="2">Uncharacterized protein</fullName>
    </submittedName>
</protein>
<keyword evidence="3" id="KW-1185">Reference proteome</keyword>
<accession>A0ABU8W9I4</accession>
<organism evidence="2 3">
    <name type="scientific">Variovorax humicola</name>
    <dbReference type="NCBI Taxonomy" id="1769758"/>
    <lineage>
        <taxon>Bacteria</taxon>
        <taxon>Pseudomonadati</taxon>
        <taxon>Pseudomonadota</taxon>
        <taxon>Betaproteobacteria</taxon>
        <taxon>Burkholderiales</taxon>
        <taxon>Comamonadaceae</taxon>
        <taxon>Variovorax</taxon>
    </lineage>
</organism>
<evidence type="ECO:0000313" key="3">
    <source>
        <dbReference type="Proteomes" id="UP001363010"/>
    </source>
</evidence>
<name>A0ABU8W9I4_9BURK</name>
<dbReference type="EMBL" id="JBBKZV010000039">
    <property type="protein sequence ID" value="MEJ8826707.1"/>
    <property type="molecule type" value="Genomic_DNA"/>
</dbReference>
<feature type="region of interest" description="Disordered" evidence="1">
    <location>
        <begin position="39"/>
        <end position="64"/>
    </location>
</feature>
<reference evidence="2 3" key="1">
    <citation type="submission" date="2024-03" db="EMBL/GenBank/DDBJ databases">
        <title>Novel species of the genus Variovorax.</title>
        <authorList>
            <person name="Liu Q."/>
            <person name="Xin Y.-H."/>
        </authorList>
    </citation>
    <scope>NUCLEOTIDE SEQUENCE [LARGE SCALE GENOMIC DNA]</scope>
    <source>
        <strain evidence="2 3">KACC 18501</strain>
    </source>
</reference>
<sequence length="64" mass="6965">MTVLNHLDRFHLAAAAIDRVATHPRARQPCAAAAARQAARTPCMDPPPRTGHAISGWRWQASNP</sequence>
<dbReference type="Proteomes" id="UP001363010">
    <property type="component" value="Unassembled WGS sequence"/>
</dbReference>
<gene>
    <name evidence="2" type="ORF">WKW80_32655</name>
</gene>
<comment type="caution">
    <text evidence="2">The sequence shown here is derived from an EMBL/GenBank/DDBJ whole genome shotgun (WGS) entry which is preliminary data.</text>
</comment>
<evidence type="ECO:0000313" key="2">
    <source>
        <dbReference type="EMBL" id="MEJ8826707.1"/>
    </source>
</evidence>